<evidence type="ECO:0000313" key="12">
    <source>
        <dbReference type="EMBL" id="URN92462.1"/>
    </source>
</evidence>
<evidence type="ECO:0000256" key="9">
    <source>
        <dbReference type="SAM" id="Coils"/>
    </source>
</evidence>
<dbReference type="InterPro" id="IPR041522">
    <property type="entry name" value="CdaR_GGDEF"/>
</dbReference>
<dbReference type="GO" id="GO:0003700">
    <property type="term" value="F:DNA-binding transcription factor activity"/>
    <property type="evidence" value="ECO:0007669"/>
    <property type="project" value="InterPro"/>
</dbReference>
<keyword evidence="7" id="KW-0804">Transcription</keyword>
<keyword evidence="4" id="KW-0902">Two-component regulatory system</keyword>
<dbReference type="InterPro" id="IPR011006">
    <property type="entry name" value="CheY-like_superfamily"/>
</dbReference>
<proteinExistence type="predicted"/>
<dbReference type="GO" id="GO:0000160">
    <property type="term" value="P:phosphorelay signal transduction system"/>
    <property type="evidence" value="ECO:0007669"/>
    <property type="project" value="UniProtKB-KW"/>
</dbReference>
<evidence type="ECO:0000256" key="1">
    <source>
        <dbReference type="ARBA" id="ARBA00004496"/>
    </source>
</evidence>
<keyword evidence="5" id="KW-0805">Transcription regulation</keyword>
<feature type="domain" description="HTH araC/xylS-type" evidence="10">
    <location>
        <begin position="440"/>
        <end position="537"/>
    </location>
</feature>
<dbReference type="Pfam" id="PF00072">
    <property type="entry name" value="Response_reg"/>
    <property type="match status" value="1"/>
</dbReference>
<dbReference type="AlphaFoldDB" id="A0A9J6Z8L0"/>
<dbReference type="SUPFAM" id="SSF46689">
    <property type="entry name" value="Homeodomain-like"/>
    <property type="match status" value="2"/>
</dbReference>
<evidence type="ECO:0000256" key="7">
    <source>
        <dbReference type="ARBA" id="ARBA00023163"/>
    </source>
</evidence>
<dbReference type="SMART" id="SM00342">
    <property type="entry name" value="HTH_ARAC"/>
    <property type="match status" value="1"/>
</dbReference>
<evidence type="ECO:0000259" key="10">
    <source>
        <dbReference type="PROSITE" id="PS01124"/>
    </source>
</evidence>
<dbReference type="PROSITE" id="PS50110">
    <property type="entry name" value="RESPONSE_REGULATORY"/>
    <property type="match status" value="1"/>
</dbReference>
<accession>A0A9J6Z8L0</accession>
<gene>
    <name evidence="12" type="ORF">NAG76_11170</name>
</gene>
<keyword evidence="2" id="KW-0963">Cytoplasm</keyword>
<evidence type="ECO:0000313" key="13">
    <source>
        <dbReference type="Proteomes" id="UP001056756"/>
    </source>
</evidence>
<comment type="subcellular location">
    <subcellularLocation>
        <location evidence="1">Cytoplasm</location>
    </subcellularLocation>
</comment>
<dbReference type="Gene3D" id="3.40.50.2300">
    <property type="match status" value="1"/>
</dbReference>
<dbReference type="Proteomes" id="UP001056756">
    <property type="component" value="Chromosome"/>
</dbReference>
<evidence type="ECO:0000256" key="8">
    <source>
        <dbReference type="PROSITE-ProRule" id="PRU00169"/>
    </source>
</evidence>
<evidence type="ECO:0000256" key="4">
    <source>
        <dbReference type="ARBA" id="ARBA00023012"/>
    </source>
</evidence>
<dbReference type="Gene3D" id="1.10.10.60">
    <property type="entry name" value="Homeodomain-like"/>
    <property type="match status" value="2"/>
</dbReference>
<evidence type="ECO:0000259" key="11">
    <source>
        <dbReference type="PROSITE" id="PS50110"/>
    </source>
</evidence>
<dbReference type="EMBL" id="CP097899">
    <property type="protein sequence ID" value="URN92462.1"/>
    <property type="molecule type" value="Genomic_DNA"/>
</dbReference>
<feature type="modified residue" description="4-aspartylphosphate" evidence="8">
    <location>
        <position position="55"/>
    </location>
</feature>
<dbReference type="GO" id="GO:0043565">
    <property type="term" value="F:sequence-specific DNA binding"/>
    <property type="evidence" value="ECO:0007669"/>
    <property type="project" value="InterPro"/>
</dbReference>
<dbReference type="Pfam" id="PF17853">
    <property type="entry name" value="GGDEF_2"/>
    <property type="match status" value="1"/>
</dbReference>
<dbReference type="CDD" id="cd17536">
    <property type="entry name" value="REC_YesN-like"/>
    <property type="match status" value="1"/>
</dbReference>
<dbReference type="PROSITE" id="PS00041">
    <property type="entry name" value="HTH_ARAC_FAMILY_1"/>
    <property type="match status" value="1"/>
</dbReference>
<name>A0A9J6Z8L0_9BACL</name>
<dbReference type="InterPro" id="IPR018062">
    <property type="entry name" value="HTH_AraC-typ_CS"/>
</dbReference>
<dbReference type="PANTHER" id="PTHR42713:SF3">
    <property type="entry name" value="TRANSCRIPTIONAL REGULATORY PROTEIN HPTR"/>
    <property type="match status" value="1"/>
</dbReference>
<dbReference type="SUPFAM" id="SSF52172">
    <property type="entry name" value="CheY-like"/>
    <property type="match status" value="1"/>
</dbReference>
<dbReference type="SMART" id="SM00448">
    <property type="entry name" value="REC"/>
    <property type="match status" value="1"/>
</dbReference>
<feature type="domain" description="Response regulatory" evidence="11">
    <location>
        <begin position="3"/>
        <end position="120"/>
    </location>
</feature>
<dbReference type="PROSITE" id="PS01124">
    <property type="entry name" value="HTH_ARAC_FAMILY_2"/>
    <property type="match status" value="1"/>
</dbReference>
<feature type="coiled-coil region" evidence="9">
    <location>
        <begin position="240"/>
        <end position="267"/>
    </location>
</feature>
<evidence type="ECO:0000256" key="3">
    <source>
        <dbReference type="ARBA" id="ARBA00022553"/>
    </source>
</evidence>
<evidence type="ECO:0000256" key="2">
    <source>
        <dbReference type="ARBA" id="ARBA00022490"/>
    </source>
</evidence>
<dbReference type="InterPro" id="IPR001789">
    <property type="entry name" value="Sig_transdc_resp-reg_receiver"/>
</dbReference>
<organism evidence="12 13">
    <name type="scientific">Candidatus Pristimantibacillus lignocellulolyticus</name>
    <dbReference type="NCBI Taxonomy" id="2994561"/>
    <lineage>
        <taxon>Bacteria</taxon>
        <taxon>Bacillati</taxon>
        <taxon>Bacillota</taxon>
        <taxon>Bacilli</taxon>
        <taxon>Bacillales</taxon>
        <taxon>Paenibacillaceae</taxon>
        <taxon>Candidatus Pristimantibacillus</taxon>
    </lineage>
</organism>
<protein>
    <submittedName>
        <fullName evidence="12">Response regulator</fullName>
    </submittedName>
</protein>
<dbReference type="InterPro" id="IPR009057">
    <property type="entry name" value="Homeodomain-like_sf"/>
</dbReference>
<reference evidence="12" key="1">
    <citation type="submission" date="2022-05" db="EMBL/GenBank/DDBJ databases">
        <title>Novel bacterial taxa in a minimal lignocellulolytic consortium and its capacity to transform plastics disclosed by genome-resolved metagenomics.</title>
        <authorList>
            <person name="Rodriguez C.A.D."/>
            <person name="Diaz-Garcia L."/>
            <person name="Herrera K."/>
            <person name="Tarazona N.A."/>
            <person name="Sproer C."/>
            <person name="Overmann J."/>
            <person name="Jimenez D.J."/>
        </authorList>
    </citation>
    <scope>NUCLEOTIDE SEQUENCE</scope>
    <source>
        <strain evidence="12">MAG5</strain>
    </source>
</reference>
<dbReference type="Pfam" id="PF12833">
    <property type="entry name" value="HTH_18"/>
    <property type="match status" value="1"/>
</dbReference>
<dbReference type="GO" id="GO:0005737">
    <property type="term" value="C:cytoplasm"/>
    <property type="evidence" value="ECO:0007669"/>
    <property type="project" value="UniProtKB-SubCell"/>
</dbReference>
<dbReference type="InterPro" id="IPR018060">
    <property type="entry name" value="HTH_AraC"/>
</dbReference>
<keyword evidence="9" id="KW-0175">Coiled coil</keyword>
<evidence type="ECO:0000256" key="6">
    <source>
        <dbReference type="ARBA" id="ARBA00023125"/>
    </source>
</evidence>
<dbReference type="KEGG" id="plig:NAG76_11170"/>
<dbReference type="InterPro" id="IPR051552">
    <property type="entry name" value="HptR"/>
</dbReference>
<sequence>MVKLMIVEDEEIIREGILQMIDWQAHHIDICASATNGLEALELFPIHQPDLLLTDIRMPQLDGLDLIEQARSRGYNFIPVILSGYNDFNYARKGILLGVVDYVLKPCRPEELLSAVLTAKQQLEEQQSQDQTLQQLQLTWAKNRTLAKQQKLTQWIDQRQVGYENRIITMKELEIKLQPTQLHVGTIQMDQQLMDAKYTPEDRDTLQYAIMNILAETLEELYQSKLEYFAYKGHMVWCANLNTEMNNDLLIKQLRKLQENIQHYLQVSISIGVGDEVEHINDIHISFQQAMKMLESRFFNGVGSIFIYNKVINTVMNEQDSILVNAEINMLEDELLSSIGNGQYATTLDLTEQWLDKLRVISNHDRNEVQLKISSFMLELQKLMSKQATCSFEWKNQIINWVEHLPHAETLDELSVLLKKMIQQLIEALSERQVLHRTVQSAIDLIHERYQGNLSLEQIAKEVFVSNTYLSTLFKQELGTNFLDYLHQFRIEKSKQLLHNQLKVFAVARMVGYQDERHFSHTFKKWTGVTPTQFQKQHITQ</sequence>
<keyword evidence="6" id="KW-0238">DNA-binding</keyword>
<evidence type="ECO:0000256" key="5">
    <source>
        <dbReference type="ARBA" id="ARBA00023015"/>
    </source>
</evidence>
<dbReference type="PANTHER" id="PTHR42713">
    <property type="entry name" value="HISTIDINE KINASE-RELATED"/>
    <property type="match status" value="1"/>
</dbReference>
<keyword evidence="3 8" id="KW-0597">Phosphoprotein</keyword>